<sequence length="72" mass="8247">MKTNPYAVKLSGANKQCRFSNMHLTQVKRFLENNGHQVTKDPKDADYILSYFTRVALLINSKKKALIFIVST</sequence>
<accession>A0A1V1NXC5</accession>
<gene>
    <name evidence="1" type="ORF">OMM_11815</name>
</gene>
<evidence type="ECO:0000313" key="1">
    <source>
        <dbReference type="EMBL" id="ETR67240.1"/>
    </source>
</evidence>
<protein>
    <submittedName>
        <fullName evidence="1">Uncharacterized protein</fullName>
    </submittedName>
</protein>
<organism evidence="1 2">
    <name type="scientific">Candidatus Magnetoglobus multicellularis str. Araruama</name>
    <dbReference type="NCBI Taxonomy" id="890399"/>
    <lineage>
        <taxon>Bacteria</taxon>
        <taxon>Pseudomonadati</taxon>
        <taxon>Thermodesulfobacteriota</taxon>
        <taxon>Desulfobacteria</taxon>
        <taxon>Desulfobacterales</taxon>
        <taxon>Desulfobacteraceae</taxon>
        <taxon>Candidatus Magnetoglobus</taxon>
    </lineage>
</organism>
<comment type="caution">
    <text evidence="1">The sequence shown here is derived from an EMBL/GenBank/DDBJ whole genome shotgun (WGS) entry which is preliminary data.</text>
</comment>
<reference evidence="2" key="1">
    <citation type="submission" date="2012-11" db="EMBL/GenBank/DDBJ databases">
        <authorList>
            <person name="Lucero-Rivera Y.E."/>
            <person name="Tovar-Ramirez D."/>
        </authorList>
    </citation>
    <scope>NUCLEOTIDE SEQUENCE [LARGE SCALE GENOMIC DNA]</scope>
    <source>
        <strain evidence="2">Araruama</strain>
    </source>
</reference>
<dbReference type="AlphaFoldDB" id="A0A1V1NXC5"/>
<proteinExistence type="predicted"/>
<name>A0A1V1NXC5_9BACT</name>
<evidence type="ECO:0000313" key="2">
    <source>
        <dbReference type="Proteomes" id="UP000189670"/>
    </source>
</evidence>
<dbReference type="Proteomes" id="UP000189670">
    <property type="component" value="Unassembled WGS sequence"/>
</dbReference>
<dbReference type="EMBL" id="ATBP01001487">
    <property type="protein sequence ID" value="ETR67240.1"/>
    <property type="molecule type" value="Genomic_DNA"/>
</dbReference>